<evidence type="ECO:0000313" key="7">
    <source>
        <dbReference type="Proteomes" id="UP000509597"/>
    </source>
</evidence>
<dbReference type="RefSeq" id="WP_179354992.1">
    <property type="nucleotide sequence ID" value="NZ_CP058627.1"/>
</dbReference>
<dbReference type="AlphaFoldDB" id="A0A7H9BIL2"/>
<organism evidence="6 7">
    <name type="scientific">Chitinibacter bivalviorum</name>
    <dbReference type="NCBI Taxonomy" id="2739434"/>
    <lineage>
        <taxon>Bacteria</taxon>
        <taxon>Pseudomonadati</taxon>
        <taxon>Pseudomonadota</taxon>
        <taxon>Betaproteobacteria</taxon>
        <taxon>Neisseriales</taxon>
        <taxon>Chitinibacteraceae</taxon>
        <taxon>Chitinibacter</taxon>
    </lineage>
</organism>
<dbReference type="KEGG" id="chiz:HQ393_09575"/>
<dbReference type="SUPFAM" id="SSF74653">
    <property type="entry name" value="TolA/TonB C-terminal domain"/>
    <property type="match status" value="1"/>
</dbReference>
<evidence type="ECO:0000256" key="2">
    <source>
        <dbReference type="ARBA" id="ARBA00022692"/>
    </source>
</evidence>
<dbReference type="Proteomes" id="UP000509597">
    <property type="component" value="Chromosome"/>
</dbReference>
<dbReference type="Pfam" id="PF03544">
    <property type="entry name" value="TonB_C"/>
    <property type="match status" value="1"/>
</dbReference>
<keyword evidence="7" id="KW-1185">Reference proteome</keyword>
<dbReference type="NCBIfam" id="TIGR01352">
    <property type="entry name" value="tonB_Cterm"/>
    <property type="match status" value="1"/>
</dbReference>
<evidence type="ECO:0000313" key="6">
    <source>
        <dbReference type="EMBL" id="QLG88477.1"/>
    </source>
</evidence>
<dbReference type="Gene3D" id="3.30.1150.10">
    <property type="match status" value="1"/>
</dbReference>
<feature type="domain" description="TonB C-terminal" evidence="5">
    <location>
        <begin position="37"/>
        <end position="132"/>
    </location>
</feature>
<keyword evidence="3" id="KW-1133">Transmembrane helix</keyword>
<protein>
    <submittedName>
        <fullName evidence="6">Energy transducer TonB</fullName>
    </submittedName>
</protein>
<sequence length="140" mass="15386">MQLVQKQYLAIAAIAGCLLVSFTFSFAGEWVQTIKPEAHEVVVIKPPEPVIYPKISRDLGESGLVRVELLVGVDGLVLEARPITSGFARLDRACVNSVSQMAFKPLLRDGQVSRFKIIVPCRFILKSLDSVASAMEKQTK</sequence>
<evidence type="ECO:0000256" key="3">
    <source>
        <dbReference type="ARBA" id="ARBA00022989"/>
    </source>
</evidence>
<evidence type="ECO:0000259" key="5">
    <source>
        <dbReference type="PROSITE" id="PS52015"/>
    </source>
</evidence>
<reference evidence="6 7" key="1">
    <citation type="submission" date="2020-07" db="EMBL/GenBank/DDBJ databases">
        <title>Complete genome sequence of Chitinibacter sp. 2T18.</title>
        <authorList>
            <person name="Bae J.-W."/>
            <person name="Choi J.-W."/>
        </authorList>
    </citation>
    <scope>NUCLEOTIDE SEQUENCE [LARGE SCALE GENOMIC DNA]</scope>
    <source>
        <strain evidence="6 7">2T18</strain>
    </source>
</reference>
<dbReference type="InterPro" id="IPR037682">
    <property type="entry name" value="TonB_C"/>
</dbReference>
<accession>A0A7H9BIL2</accession>
<dbReference type="EMBL" id="CP058627">
    <property type="protein sequence ID" value="QLG88477.1"/>
    <property type="molecule type" value="Genomic_DNA"/>
</dbReference>
<dbReference type="PROSITE" id="PS52015">
    <property type="entry name" value="TONB_CTD"/>
    <property type="match status" value="1"/>
</dbReference>
<name>A0A7H9BIL2_9NEIS</name>
<dbReference type="InterPro" id="IPR006260">
    <property type="entry name" value="TonB/TolA_C"/>
</dbReference>
<dbReference type="PROSITE" id="PS51257">
    <property type="entry name" value="PROKAR_LIPOPROTEIN"/>
    <property type="match status" value="1"/>
</dbReference>
<dbReference type="GO" id="GO:0016020">
    <property type="term" value="C:membrane"/>
    <property type="evidence" value="ECO:0007669"/>
    <property type="project" value="UniProtKB-SubCell"/>
</dbReference>
<dbReference type="GO" id="GO:0055085">
    <property type="term" value="P:transmembrane transport"/>
    <property type="evidence" value="ECO:0007669"/>
    <property type="project" value="InterPro"/>
</dbReference>
<keyword evidence="2" id="KW-0812">Transmembrane</keyword>
<keyword evidence="4" id="KW-0472">Membrane</keyword>
<evidence type="ECO:0000256" key="1">
    <source>
        <dbReference type="ARBA" id="ARBA00004167"/>
    </source>
</evidence>
<evidence type="ECO:0000256" key="4">
    <source>
        <dbReference type="ARBA" id="ARBA00023136"/>
    </source>
</evidence>
<proteinExistence type="predicted"/>
<comment type="subcellular location">
    <subcellularLocation>
        <location evidence="1">Membrane</location>
        <topology evidence="1">Single-pass membrane protein</topology>
    </subcellularLocation>
</comment>
<gene>
    <name evidence="6" type="ORF">HQ393_09575</name>
</gene>